<dbReference type="RefSeq" id="WP_111250305.1">
    <property type="nucleotide sequence ID" value="NZ_QKWH01000003.1"/>
</dbReference>
<keyword evidence="3" id="KW-1185">Reference proteome</keyword>
<sequence>MSSPVDVAYEGAQRAFRSPTLALLHRRHAPLVVTLLGQLFTPERQGVPVADAHAEADEALAHLRAAGHADLPEGAARDLCRQWVAEGWLVRQVVDARSVRSGEQPGEEYRLTAHAVEALEVAARAGGPRSRVTRSRVRSLLEAVERLADDVEPDVAARRARVRGEIARLSAELERLEAGQVEPADDEQLLEEAEHVLFLVRELPADFTRVAESIRALQRRVVLSLRQDDRPTGEVLAEYLEQAEHLLEQTSEGRAFAGALRLLGDAERLGTLARSLESVLQHPFAQRLAPAQRAELRGLTRQIEQGLEDVLTAQRRASHVIATQVRHHDPLRDRQVDDLLRDAVAALAAWMPGTRSGQPVEALRRLPRAEVGRLRETLHDLRPPVAPEPLAEWDEDGTDGVSLADARRWGGPQYEALLEHARSLRGADAVDVGAVFEAGPQDLRRPVDLVGLLELARPAEDAAGGAEVSVVTAVRPDGSRRRFAFERAVLQVQEQGDADGGVPAAGSAQDEGERA</sequence>
<dbReference type="Pfam" id="PF11855">
    <property type="entry name" value="DUF3375"/>
    <property type="match status" value="1"/>
</dbReference>
<reference evidence="2 3" key="1">
    <citation type="submission" date="2018-06" db="EMBL/GenBank/DDBJ databases">
        <title>Whole genome sequencing of a novel hydrocarbon degrading bacterial strain, PW21 isolated from oil contaminated produced water sample.</title>
        <authorList>
            <person name="Nagkirti P."/>
            <person name="Shaikh A."/>
            <person name="Gowdaman V."/>
            <person name="Engineer A.E."/>
            <person name="Dagar S."/>
            <person name="Dhakephalkar P.K."/>
        </authorList>
    </citation>
    <scope>NUCLEOTIDE SEQUENCE [LARGE SCALE GENOMIC DNA]</scope>
    <source>
        <strain evidence="2 3">PW21</strain>
    </source>
</reference>
<comment type="caution">
    <text evidence="2">The sequence shown here is derived from an EMBL/GenBank/DDBJ whole genome shotgun (WGS) entry which is preliminary data.</text>
</comment>
<proteinExistence type="predicted"/>
<dbReference type="EMBL" id="QKWH01000003">
    <property type="protein sequence ID" value="PZR53639.1"/>
    <property type="molecule type" value="Genomic_DNA"/>
</dbReference>
<accession>A0A2W5WPY0</accession>
<dbReference type="AlphaFoldDB" id="A0A2W5WPY0"/>
<organism evidence="2 3">
    <name type="scientific">Xylanimonas oleitrophica</name>
    <dbReference type="NCBI Taxonomy" id="2607479"/>
    <lineage>
        <taxon>Bacteria</taxon>
        <taxon>Bacillati</taxon>
        <taxon>Actinomycetota</taxon>
        <taxon>Actinomycetes</taxon>
        <taxon>Micrococcales</taxon>
        <taxon>Promicromonosporaceae</taxon>
        <taxon>Xylanimonas</taxon>
    </lineage>
</organism>
<feature type="region of interest" description="Disordered" evidence="1">
    <location>
        <begin position="494"/>
        <end position="515"/>
    </location>
</feature>
<evidence type="ECO:0000313" key="2">
    <source>
        <dbReference type="EMBL" id="PZR53639.1"/>
    </source>
</evidence>
<evidence type="ECO:0000313" key="3">
    <source>
        <dbReference type="Proteomes" id="UP000248783"/>
    </source>
</evidence>
<dbReference type="InterPro" id="IPR021804">
    <property type="entry name" value="DUF3375"/>
</dbReference>
<protein>
    <submittedName>
        <fullName evidence="2">DUF3375 domain-containing protein</fullName>
    </submittedName>
</protein>
<gene>
    <name evidence="2" type="ORF">DNL40_05750</name>
</gene>
<name>A0A2W5WPY0_9MICO</name>
<dbReference type="Proteomes" id="UP000248783">
    <property type="component" value="Unassembled WGS sequence"/>
</dbReference>
<evidence type="ECO:0000256" key="1">
    <source>
        <dbReference type="SAM" id="MobiDB-lite"/>
    </source>
</evidence>